<protein>
    <submittedName>
        <fullName evidence="1">Uncharacterized protein</fullName>
    </submittedName>
</protein>
<dbReference type="EMBL" id="JAIWYP010000004">
    <property type="protein sequence ID" value="KAH3841711.1"/>
    <property type="molecule type" value="Genomic_DNA"/>
</dbReference>
<reference evidence="1" key="2">
    <citation type="submission" date="2020-11" db="EMBL/GenBank/DDBJ databases">
        <authorList>
            <person name="McCartney M.A."/>
            <person name="Auch B."/>
            <person name="Kono T."/>
            <person name="Mallez S."/>
            <person name="Becker A."/>
            <person name="Gohl D.M."/>
            <person name="Silverstein K.A.T."/>
            <person name="Koren S."/>
            <person name="Bechman K.B."/>
            <person name="Herman A."/>
            <person name="Abrahante J.E."/>
            <person name="Garbe J."/>
        </authorList>
    </citation>
    <scope>NUCLEOTIDE SEQUENCE</scope>
    <source>
        <strain evidence="1">Duluth1</strain>
        <tissue evidence="1">Whole animal</tissue>
    </source>
</reference>
<dbReference type="Proteomes" id="UP000828390">
    <property type="component" value="Unassembled WGS sequence"/>
</dbReference>
<sequence length="78" mass="8895">MFMADSYRRIYNKKKSEARLLTNIFLVPAGHRLGHEDLDKSKAIRNPVHTFGTVRSSCSSLSHQITTAGKQYRCGHFN</sequence>
<reference evidence="1" key="1">
    <citation type="journal article" date="2019" name="bioRxiv">
        <title>The Genome of the Zebra Mussel, Dreissena polymorpha: A Resource for Invasive Species Research.</title>
        <authorList>
            <person name="McCartney M.A."/>
            <person name="Auch B."/>
            <person name="Kono T."/>
            <person name="Mallez S."/>
            <person name="Zhang Y."/>
            <person name="Obille A."/>
            <person name="Becker A."/>
            <person name="Abrahante J.E."/>
            <person name="Garbe J."/>
            <person name="Badalamenti J.P."/>
            <person name="Herman A."/>
            <person name="Mangelson H."/>
            <person name="Liachko I."/>
            <person name="Sullivan S."/>
            <person name="Sone E.D."/>
            <person name="Koren S."/>
            <person name="Silverstein K.A.T."/>
            <person name="Beckman K.B."/>
            <person name="Gohl D.M."/>
        </authorList>
    </citation>
    <scope>NUCLEOTIDE SEQUENCE</scope>
    <source>
        <strain evidence="1">Duluth1</strain>
        <tissue evidence="1">Whole animal</tissue>
    </source>
</reference>
<evidence type="ECO:0000313" key="1">
    <source>
        <dbReference type="EMBL" id="KAH3841711.1"/>
    </source>
</evidence>
<proteinExistence type="predicted"/>
<keyword evidence="2" id="KW-1185">Reference proteome</keyword>
<comment type="caution">
    <text evidence="1">The sequence shown here is derived from an EMBL/GenBank/DDBJ whole genome shotgun (WGS) entry which is preliminary data.</text>
</comment>
<dbReference type="AlphaFoldDB" id="A0A9D4QS89"/>
<name>A0A9D4QS89_DREPO</name>
<gene>
    <name evidence="1" type="ORF">DPMN_115184</name>
</gene>
<accession>A0A9D4QS89</accession>
<organism evidence="1 2">
    <name type="scientific">Dreissena polymorpha</name>
    <name type="common">Zebra mussel</name>
    <name type="synonym">Mytilus polymorpha</name>
    <dbReference type="NCBI Taxonomy" id="45954"/>
    <lineage>
        <taxon>Eukaryota</taxon>
        <taxon>Metazoa</taxon>
        <taxon>Spiralia</taxon>
        <taxon>Lophotrochozoa</taxon>
        <taxon>Mollusca</taxon>
        <taxon>Bivalvia</taxon>
        <taxon>Autobranchia</taxon>
        <taxon>Heteroconchia</taxon>
        <taxon>Euheterodonta</taxon>
        <taxon>Imparidentia</taxon>
        <taxon>Neoheterodontei</taxon>
        <taxon>Myida</taxon>
        <taxon>Dreissenoidea</taxon>
        <taxon>Dreissenidae</taxon>
        <taxon>Dreissena</taxon>
    </lineage>
</organism>
<evidence type="ECO:0000313" key="2">
    <source>
        <dbReference type="Proteomes" id="UP000828390"/>
    </source>
</evidence>